<dbReference type="EMBL" id="LAZR01004977">
    <property type="protein sequence ID" value="KKN03950.1"/>
    <property type="molecule type" value="Genomic_DNA"/>
</dbReference>
<sequence length="75" mass="8518">MATLAQRDRAVVRLWERANKLSGGREDRFTRAARRAAKIANQMPEASGPWPFRGCQGREACRDIGDMLHSVNYNE</sequence>
<gene>
    <name evidence="1" type="ORF">LCGC14_1102460</name>
</gene>
<organism evidence="1">
    <name type="scientific">marine sediment metagenome</name>
    <dbReference type="NCBI Taxonomy" id="412755"/>
    <lineage>
        <taxon>unclassified sequences</taxon>
        <taxon>metagenomes</taxon>
        <taxon>ecological metagenomes</taxon>
    </lineage>
</organism>
<protein>
    <submittedName>
        <fullName evidence="1">Uncharacterized protein</fullName>
    </submittedName>
</protein>
<comment type="caution">
    <text evidence="1">The sequence shown here is derived from an EMBL/GenBank/DDBJ whole genome shotgun (WGS) entry which is preliminary data.</text>
</comment>
<dbReference type="AlphaFoldDB" id="A0A0F9M919"/>
<accession>A0A0F9M919</accession>
<name>A0A0F9M919_9ZZZZ</name>
<proteinExistence type="predicted"/>
<evidence type="ECO:0000313" key="1">
    <source>
        <dbReference type="EMBL" id="KKN03950.1"/>
    </source>
</evidence>
<reference evidence="1" key="1">
    <citation type="journal article" date="2015" name="Nature">
        <title>Complex archaea that bridge the gap between prokaryotes and eukaryotes.</title>
        <authorList>
            <person name="Spang A."/>
            <person name="Saw J.H."/>
            <person name="Jorgensen S.L."/>
            <person name="Zaremba-Niedzwiedzka K."/>
            <person name="Martijn J."/>
            <person name="Lind A.E."/>
            <person name="van Eijk R."/>
            <person name="Schleper C."/>
            <person name="Guy L."/>
            <person name="Ettema T.J."/>
        </authorList>
    </citation>
    <scope>NUCLEOTIDE SEQUENCE</scope>
</reference>